<sequence length="93" mass="10283">MIRGWGLDRPWLHEGTARARLPAWPARTLIVCCTPPPTPPMLEDSLGGDSGDDGVEPWREEGEATTCEGIALISSLKERTIILKVMCHMPKFL</sequence>
<evidence type="ECO:0000313" key="1">
    <source>
        <dbReference type="EMBL" id="BAD44962.1"/>
    </source>
</evidence>
<accession>Q656G3</accession>
<dbReference type="EMBL" id="AP002908">
    <property type="protein sequence ID" value="BAD44962.1"/>
    <property type="molecule type" value="Genomic_DNA"/>
</dbReference>
<gene>
    <name evidence="1" type="ORF">P0013G02.34</name>
</gene>
<reference evidence="1" key="1">
    <citation type="journal article" date="2002" name="Nature">
        <title>The genome sequence and structure of rice chromosome 1.</title>
        <authorList>
            <person name="Sasaki T."/>
            <person name="Matsumoto T."/>
            <person name="Yamamoto K."/>
            <person name="Sakata K."/>
            <person name="Baba T."/>
            <person name="Katayose Y."/>
            <person name="Wu J."/>
            <person name="Niimura Y."/>
            <person name="Cheng Z."/>
            <person name="Nagamura Y."/>
            <person name="Antonio B.A."/>
            <person name="Kanamori H."/>
            <person name="Hosokawa S."/>
            <person name="Masukawa M."/>
            <person name="Arikawa K."/>
            <person name="Chiden Y."/>
            <person name="Hayashi M."/>
            <person name="Okamoto M."/>
            <person name="Ando T."/>
            <person name="Aoki H."/>
            <person name="Arita K."/>
            <person name="Hamada M."/>
            <person name="Harada C."/>
            <person name="Hijishita S."/>
            <person name="Honda M."/>
            <person name="Ichikawa Y."/>
            <person name="Idonuma A."/>
            <person name="Iijima M."/>
            <person name="Ikeda M."/>
            <person name="Ikeno M."/>
            <person name="Itoh S."/>
            <person name="Itoh T."/>
            <person name="Itoh Y."/>
            <person name="Itoh Y."/>
            <person name="Iwabuchi A."/>
            <person name="Kamiya K."/>
            <person name="Karasawa W."/>
            <person name="Katagiri S."/>
            <person name="Kikuta A."/>
            <person name="Kobayashi N."/>
            <person name="Kono I."/>
            <person name="Machita K."/>
            <person name="Maehara T."/>
            <person name="Mizuno H."/>
            <person name="Mizubayashi T."/>
            <person name="Mukai Y."/>
            <person name="Nagasaki H."/>
            <person name="Nakashima M."/>
            <person name="Nakama Y."/>
            <person name="Nakamichi Y."/>
            <person name="Nakamura M."/>
            <person name="Namiki N."/>
            <person name="Negishi M."/>
            <person name="Ohta I."/>
            <person name="Ono N."/>
            <person name="Saji S."/>
            <person name="Sakai K."/>
            <person name="Shibata M."/>
            <person name="Shimokawa T."/>
            <person name="Shomura A."/>
            <person name="Song J."/>
            <person name="Takazaki Y."/>
            <person name="Terasawa K."/>
            <person name="Tsuji K."/>
            <person name="Waki K."/>
            <person name="Yamagata H."/>
            <person name="Yamane H."/>
            <person name="Yoshiki S."/>
            <person name="Yoshihara R."/>
            <person name="Yukawa K."/>
            <person name="Zhong H."/>
            <person name="Iwama H."/>
            <person name="Endo T."/>
            <person name="Ito H."/>
            <person name="Hahn J.H."/>
            <person name="Kim H.I."/>
            <person name="Eun M.Y."/>
            <person name="Yano M."/>
            <person name="Jiang J."/>
            <person name="Gojobori T."/>
        </authorList>
    </citation>
    <scope>NUCLEOTIDE SEQUENCE</scope>
</reference>
<protein>
    <submittedName>
        <fullName evidence="1">Uncharacterized protein</fullName>
    </submittedName>
</protein>
<name>Q656G3_ORYSJ</name>
<dbReference type="Proteomes" id="UP000817658">
    <property type="component" value="Chromosome 1"/>
</dbReference>
<dbReference type="AlphaFoldDB" id="Q656G3"/>
<proteinExistence type="predicted"/>
<organism evidence="1">
    <name type="scientific">Oryza sativa subsp. japonica</name>
    <name type="common">Rice</name>
    <dbReference type="NCBI Taxonomy" id="39947"/>
    <lineage>
        <taxon>Eukaryota</taxon>
        <taxon>Viridiplantae</taxon>
        <taxon>Streptophyta</taxon>
        <taxon>Embryophyta</taxon>
        <taxon>Tracheophyta</taxon>
        <taxon>Spermatophyta</taxon>
        <taxon>Magnoliopsida</taxon>
        <taxon>Liliopsida</taxon>
        <taxon>Poales</taxon>
        <taxon>Poaceae</taxon>
        <taxon>BOP clade</taxon>
        <taxon>Oryzoideae</taxon>
        <taxon>Oryzeae</taxon>
        <taxon>Oryzinae</taxon>
        <taxon>Oryza</taxon>
        <taxon>Oryza sativa</taxon>
    </lineage>
</organism>